<accession>A0A517MNF5</accession>
<dbReference type="NCBIfam" id="TIGR04294">
    <property type="entry name" value="pre_pil_HX9DG"/>
    <property type="match status" value="1"/>
</dbReference>
<dbReference type="InterPro" id="IPR027558">
    <property type="entry name" value="Pre_pil_HX9DG_C"/>
</dbReference>
<dbReference type="RefSeq" id="WP_145354560.1">
    <property type="nucleotide sequence ID" value="NZ_CP036262.1"/>
</dbReference>
<proteinExistence type="predicted"/>
<dbReference type="Proteomes" id="UP000320672">
    <property type="component" value="Chromosome"/>
</dbReference>
<reference evidence="2 3" key="1">
    <citation type="submission" date="2019-02" db="EMBL/GenBank/DDBJ databases">
        <title>Deep-cultivation of Planctomycetes and their phenomic and genomic characterization uncovers novel biology.</title>
        <authorList>
            <person name="Wiegand S."/>
            <person name="Jogler M."/>
            <person name="Boedeker C."/>
            <person name="Pinto D."/>
            <person name="Vollmers J."/>
            <person name="Rivas-Marin E."/>
            <person name="Kohn T."/>
            <person name="Peeters S.H."/>
            <person name="Heuer A."/>
            <person name="Rast P."/>
            <person name="Oberbeckmann S."/>
            <person name="Bunk B."/>
            <person name="Jeske O."/>
            <person name="Meyerdierks A."/>
            <person name="Storesund J.E."/>
            <person name="Kallscheuer N."/>
            <person name="Luecker S."/>
            <person name="Lage O.M."/>
            <person name="Pohl T."/>
            <person name="Merkel B.J."/>
            <person name="Hornburger P."/>
            <person name="Mueller R.-W."/>
            <person name="Bruemmer F."/>
            <person name="Labrenz M."/>
            <person name="Spormann A.M."/>
            <person name="Op den Camp H."/>
            <person name="Overmann J."/>
            <person name="Amann R."/>
            <person name="Jetten M.S.M."/>
            <person name="Mascher T."/>
            <person name="Medema M.H."/>
            <person name="Devos D.P."/>
            <person name="Kaster A.-K."/>
            <person name="Ovreas L."/>
            <person name="Rohde M."/>
            <person name="Galperin M.Y."/>
            <person name="Jogler C."/>
        </authorList>
    </citation>
    <scope>NUCLEOTIDE SEQUENCE [LARGE SCALE GENOMIC DNA]</scope>
    <source>
        <strain evidence="2 3">FF011L</strain>
    </source>
</reference>
<evidence type="ECO:0000313" key="2">
    <source>
        <dbReference type="EMBL" id="QDS96412.1"/>
    </source>
</evidence>
<dbReference type="OrthoDB" id="241541at2"/>
<dbReference type="Pfam" id="PF07596">
    <property type="entry name" value="SBP_bac_10"/>
    <property type="match status" value="1"/>
</dbReference>
<organism evidence="2 3">
    <name type="scientific">Roseimaritima multifibrata</name>
    <dbReference type="NCBI Taxonomy" id="1930274"/>
    <lineage>
        <taxon>Bacteria</taxon>
        <taxon>Pseudomonadati</taxon>
        <taxon>Planctomycetota</taxon>
        <taxon>Planctomycetia</taxon>
        <taxon>Pirellulales</taxon>
        <taxon>Pirellulaceae</taxon>
        <taxon>Roseimaritima</taxon>
    </lineage>
</organism>
<dbReference type="EMBL" id="CP036262">
    <property type="protein sequence ID" value="QDS96412.1"/>
    <property type="molecule type" value="Genomic_DNA"/>
</dbReference>
<dbReference type="Gene3D" id="3.30.700.10">
    <property type="entry name" value="Glycoprotein, Type 4 Pilin"/>
    <property type="match status" value="1"/>
</dbReference>
<dbReference type="InterPro" id="IPR045584">
    <property type="entry name" value="Pilin-like"/>
</dbReference>
<dbReference type="PANTHER" id="PTHR30093:SF2">
    <property type="entry name" value="TYPE II SECRETION SYSTEM PROTEIN H"/>
    <property type="match status" value="1"/>
</dbReference>
<dbReference type="Pfam" id="PF07963">
    <property type="entry name" value="N_methyl"/>
    <property type="match status" value="1"/>
</dbReference>
<evidence type="ECO:0000259" key="1">
    <source>
        <dbReference type="Pfam" id="PF07596"/>
    </source>
</evidence>
<sequence length="345" mass="36984">MHNRSEHRQGFTLVELLVVIAIIGVLVGLLLPAVQAAREAARRMQCSNNFKQMGLALHNYHDTHGSLVYRKGGTAENAGRRSGFISLLPFIEAGNMWDQVRNGSPSEGPRAWSGWAPWNTSPEFVRCPSDSGIQSGGRRNSIGFVMGDQMKNIRDDTSARGMFQAGNQGVRFRDVIDGLSNTLMMSERLCNEGMPSGQNPVAVGLRQVEYKRGLATPVPGVTDAPNLCYTVVSGNYYADGTTVNCRWGRYWQDGQPAYIGINTVLPPNGPACAENGSWGDQDEIILPPSSRHPGGVNGVMGDGSVRFVTETIDSGNLGVGQPDQGPSVYGVWGAMGSKAGGEAAQ</sequence>
<feature type="domain" description="DUF1559" evidence="1">
    <location>
        <begin position="35"/>
        <end position="314"/>
    </location>
</feature>
<dbReference type="NCBIfam" id="TIGR02532">
    <property type="entry name" value="IV_pilin_GFxxxE"/>
    <property type="match status" value="1"/>
</dbReference>
<gene>
    <name evidence="2" type="ORF">FF011L_52220</name>
</gene>
<dbReference type="KEGG" id="rml:FF011L_52220"/>
<dbReference type="AlphaFoldDB" id="A0A517MNF5"/>
<dbReference type="SUPFAM" id="SSF54523">
    <property type="entry name" value="Pili subunits"/>
    <property type="match status" value="1"/>
</dbReference>
<evidence type="ECO:0000313" key="3">
    <source>
        <dbReference type="Proteomes" id="UP000320672"/>
    </source>
</evidence>
<dbReference type="InterPro" id="IPR011453">
    <property type="entry name" value="DUF1559"/>
</dbReference>
<keyword evidence="3" id="KW-1185">Reference proteome</keyword>
<name>A0A517MNF5_9BACT</name>
<dbReference type="InterPro" id="IPR012902">
    <property type="entry name" value="N_methyl_site"/>
</dbReference>
<protein>
    <recommendedName>
        <fullName evidence="1">DUF1559 domain-containing protein</fullName>
    </recommendedName>
</protein>
<dbReference type="PANTHER" id="PTHR30093">
    <property type="entry name" value="GENERAL SECRETION PATHWAY PROTEIN G"/>
    <property type="match status" value="1"/>
</dbReference>
<dbReference type="PROSITE" id="PS00409">
    <property type="entry name" value="PROKAR_NTER_METHYL"/>
    <property type="match status" value="1"/>
</dbReference>